<organism evidence="1 2">
    <name type="scientific">Duganella vulcania</name>
    <dbReference type="NCBI Taxonomy" id="2692166"/>
    <lineage>
        <taxon>Bacteria</taxon>
        <taxon>Pseudomonadati</taxon>
        <taxon>Pseudomonadota</taxon>
        <taxon>Betaproteobacteria</taxon>
        <taxon>Burkholderiales</taxon>
        <taxon>Oxalobacteraceae</taxon>
        <taxon>Telluria group</taxon>
        <taxon>Duganella</taxon>
    </lineage>
</organism>
<evidence type="ECO:0000313" key="2">
    <source>
        <dbReference type="Proteomes" id="UP000447355"/>
    </source>
</evidence>
<dbReference type="EMBL" id="WWCX01000001">
    <property type="protein sequence ID" value="MYM92657.1"/>
    <property type="molecule type" value="Genomic_DNA"/>
</dbReference>
<protein>
    <submittedName>
        <fullName evidence="1">Uncharacterized protein</fullName>
    </submittedName>
</protein>
<sequence length="63" mass="7216">MDRISDAEFRAQDGTVSMKREYGSTPHGNPMAGRWVLRDAADVMLDFDRYANDLAERHALKLF</sequence>
<proteinExistence type="predicted"/>
<dbReference type="RefSeq" id="WP_161081916.1">
    <property type="nucleotide sequence ID" value="NZ_WWCX01000001.1"/>
</dbReference>
<reference evidence="1" key="1">
    <citation type="submission" date="2019-12" db="EMBL/GenBank/DDBJ databases">
        <title>Novel species isolated from a subtropical stream in China.</title>
        <authorList>
            <person name="Lu H."/>
        </authorList>
    </citation>
    <scope>NUCLEOTIDE SEQUENCE [LARGE SCALE GENOMIC DNA]</scope>
    <source>
        <strain evidence="1">FT81W</strain>
    </source>
</reference>
<gene>
    <name evidence="1" type="ORF">GTP90_02140</name>
</gene>
<evidence type="ECO:0000313" key="1">
    <source>
        <dbReference type="EMBL" id="MYM92657.1"/>
    </source>
</evidence>
<dbReference type="Proteomes" id="UP000447355">
    <property type="component" value="Unassembled WGS sequence"/>
</dbReference>
<comment type="caution">
    <text evidence="1">The sequence shown here is derived from an EMBL/GenBank/DDBJ whole genome shotgun (WGS) entry which is preliminary data.</text>
</comment>
<name>A0A845GIS4_9BURK</name>
<accession>A0A845GIS4</accession>
<dbReference type="AlphaFoldDB" id="A0A845GIS4"/>